<dbReference type="InterPro" id="IPR022385">
    <property type="entry name" value="Rhs_assc_core"/>
</dbReference>
<accession>W4VDW3</accession>
<dbReference type="PANTHER" id="PTHR32305">
    <property type="match status" value="1"/>
</dbReference>
<dbReference type="AlphaFoldDB" id="W4VDW3"/>
<dbReference type="EMBL" id="BAVR01000110">
    <property type="protein sequence ID" value="GAE90924.1"/>
    <property type="molecule type" value="Genomic_DNA"/>
</dbReference>
<dbReference type="STRING" id="1294263.JCM21531_4585"/>
<dbReference type="PANTHER" id="PTHR32305:SF17">
    <property type="entry name" value="TRNA NUCLEASE WAPA"/>
    <property type="match status" value="1"/>
</dbReference>
<gene>
    <name evidence="1" type="ORF">JCM21531_4585</name>
</gene>
<evidence type="ECO:0000313" key="2">
    <source>
        <dbReference type="Proteomes" id="UP000019109"/>
    </source>
</evidence>
<dbReference type="NCBIfam" id="TIGR03696">
    <property type="entry name" value="Rhs_assc_core"/>
    <property type="match status" value="1"/>
</dbReference>
<proteinExistence type="predicted"/>
<evidence type="ECO:0000313" key="1">
    <source>
        <dbReference type="EMBL" id="GAE90924.1"/>
    </source>
</evidence>
<dbReference type="InterPro" id="IPR050708">
    <property type="entry name" value="T6SS_VgrG/RHS"/>
</dbReference>
<sequence length="231" mass="26813">MLELYGSGNANRNVYGSNLLMRTVGEDSYYYMYNGHADVTALINVATGKVDATYYYDAFGNILESTGNVDNNITYAGYQYDEETGLYYLNARMYDPKIARFLQEDTYTGTPDDPLSLNLYTYVKNNPLIYYDPTGHLESKISLWVYEEVKRKETQQAIAETERLKRTRVGFDIIEFQKELQRIKMYCMLDQLKAGVMDTVTMVDWMISSSMELPIRLRIMEYATKNIFLIL</sequence>
<name>W4VDW3_9FIRM</name>
<reference evidence="1" key="1">
    <citation type="journal article" date="2014" name="Genome Announc.">
        <title>Draft Genome Sequence of Clostridium straminisolvens Strain JCM 21531T, Isolated from a Cellulose-Degrading Bacterial Community.</title>
        <authorList>
            <person name="Yuki M."/>
            <person name="Oshima K."/>
            <person name="Suda W."/>
            <person name="Sakamoto M."/>
            <person name="Kitamura K."/>
            <person name="Iida T."/>
            <person name="Hattori M."/>
            <person name="Ohkuma M."/>
        </authorList>
    </citation>
    <scope>NUCLEOTIDE SEQUENCE [LARGE SCALE GENOMIC DNA]</scope>
    <source>
        <strain evidence="1">JCM 21531</strain>
    </source>
</reference>
<dbReference type="Gene3D" id="2.180.10.10">
    <property type="entry name" value="RHS repeat-associated core"/>
    <property type="match status" value="1"/>
</dbReference>
<dbReference type="Proteomes" id="UP000019109">
    <property type="component" value="Unassembled WGS sequence"/>
</dbReference>
<protein>
    <submittedName>
        <fullName evidence="1">Uncharacterized protein</fullName>
    </submittedName>
</protein>
<keyword evidence="2" id="KW-1185">Reference proteome</keyword>
<comment type="caution">
    <text evidence="1">The sequence shown here is derived from an EMBL/GenBank/DDBJ whole genome shotgun (WGS) entry which is preliminary data.</text>
</comment>
<organism evidence="1 2">
    <name type="scientific">Acetivibrio straminisolvens JCM 21531</name>
    <dbReference type="NCBI Taxonomy" id="1294263"/>
    <lineage>
        <taxon>Bacteria</taxon>
        <taxon>Bacillati</taxon>
        <taxon>Bacillota</taxon>
        <taxon>Clostridia</taxon>
        <taxon>Eubacteriales</taxon>
        <taxon>Oscillospiraceae</taxon>
        <taxon>Acetivibrio</taxon>
    </lineage>
</organism>